<evidence type="ECO:0000256" key="1">
    <source>
        <dbReference type="SAM" id="SignalP"/>
    </source>
</evidence>
<evidence type="ECO:0008006" key="4">
    <source>
        <dbReference type="Google" id="ProtNLM"/>
    </source>
</evidence>
<keyword evidence="1" id="KW-0732">Signal</keyword>
<reference evidence="2 3" key="1">
    <citation type="journal article" date="2018" name="Int. J. Syst. Evol. Microbiol.">
        <title>Rubneribacter badeniensis gen. nov., sp. nov. and Enteroscipio rubneri gen. nov., sp. nov., new members of the Eggerthellaceae isolated from human faeces.</title>
        <authorList>
            <person name="Danylec N."/>
            <person name="Gobl A."/>
            <person name="Stoll D.A."/>
            <person name="Hetzer B."/>
            <person name="Kulling S.E."/>
            <person name="Huch M."/>
        </authorList>
    </citation>
    <scope>NUCLEOTIDE SEQUENCE [LARGE SCALE GENOMIC DNA]</scope>
    <source>
        <strain evidence="2 3">ResAG-85</strain>
    </source>
</reference>
<organism evidence="2 3">
    <name type="scientific">Rubneribacter badeniensis</name>
    <dbReference type="NCBI Taxonomy" id="2070688"/>
    <lineage>
        <taxon>Bacteria</taxon>
        <taxon>Bacillati</taxon>
        <taxon>Actinomycetota</taxon>
        <taxon>Coriobacteriia</taxon>
        <taxon>Eggerthellales</taxon>
        <taxon>Eggerthellaceae</taxon>
        <taxon>Rubneribacter</taxon>
    </lineage>
</organism>
<gene>
    <name evidence="2" type="ORF">C2L80_06865</name>
</gene>
<dbReference type="AlphaFoldDB" id="A0A2K2U502"/>
<dbReference type="Proteomes" id="UP000236488">
    <property type="component" value="Unassembled WGS sequence"/>
</dbReference>
<keyword evidence="3" id="KW-1185">Reference proteome</keyword>
<feature type="signal peptide" evidence="1">
    <location>
        <begin position="1"/>
        <end position="19"/>
    </location>
</feature>
<name>A0A2K2U502_9ACTN</name>
<sequence length="197" mass="21123">MALLAVAAAFVLFAALAFSVDQGIAYATKARQENALDAARAACMDASFALRAKNDDDPAARFAERAVRAVRDAGCAGSVAVWFYEAPETDTAEGERMWAVGLQVEEESPTVFARGFGVEGIPVASHRVMTAMPYAEDRVWRPDERTCGRFDVAAGLDAVDAAFTRLGSLDEFPAEIGDQVRAALSDRVDEEEGGRQP</sequence>
<protein>
    <recommendedName>
        <fullName evidence="4">Flp pilus-assembly TadG-like N-terminal domain-containing protein</fullName>
    </recommendedName>
</protein>
<comment type="caution">
    <text evidence="2">The sequence shown here is derived from an EMBL/GenBank/DDBJ whole genome shotgun (WGS) entry which is preliminary data.</text>
</comment>
<dbReference type="EMBL" id="PPEL01000033">
    <property type="protein sequence ID" value="PNV65381.1"/>
    <property type="molecule type" value="Genomic_DNA"/>
</dbReference>
<evidence type="ECO:0000313" key="2">
    <source>
        <dbReference type="EMBL" id="PNV65381.1"/>
    </source>
</evidence>
<feature type="chain" id="PRO_5039567215" description="Flp pilus-assembly TadG-like N-terminal domain-containing protein" evidence="1">
    <location>
        <begin position="20"/>
        <end position="197"/>
    </location>
</feature>
<accession>A0A2K2U502</accession>
<proteinExistence type="predicted"/>
<dbReference type="RefSeq" id="WP_087197331.1">
    <property type="nucleotide sequence ID" value="NZ_PPEL01000033.1"/>
</dbReference>
<evidence type="ECO:0000313" key="3">
    <source>
        <dbReference type="Proteomes" id="UP000236488"/>
    </source>
</evidence>